<comment type="caution">
    <text evidence="2">The sequence shown here is derived from an EMBL/GenBank/DDBJ whole genome shotgun (WGS) entry which is preliminary data.</text>
</comment>
<keyword evidence="3" id="KW-1185">Reference proteome</keyword>
<protein>
    <submittedName>
        <fullName evidence="2">Uncharacterized protein</fullName>
    </submittedName>
</protein>
<proteinExistence type="predicted"/>
<evidence type="ECO:0000256" key="1">
    <source>
        <dbReference type="SAM" id="MobiDB-lite"/>
    </source>
</evidence>
<accession>A0ABU8L813</accession>
<name>A0ABU8L813_9MICO</name>
<evidence type="ECO:0000313" key="2">
    <source>
        <dbReference type="EMBL" id="MEJ1087263.1"/>
    </source>
</evidence>
<dbReference type="EMBL" id="JBBDGM010000002">
    <property type="protein sequence ID" value="MEJ1087263.1"/>
    <property type="molecule type" value="Genomic_DNA"/>
</dbReference>
<evidence type="ECO:0000313" key="3">
    <source>
        <dbReference type="Proteomes" id="UP001371224"/>
    </source>
</evidence>
<feature type="region of interest" description="Disordered" evidence="1">
    <location>
        <begin position="656"/>
        <end position="675"/>
    </location>
</feature>
<organism evidence="2 3">
    <name type="scientific">Microbacterium bandirmense</name>
    <dbReference type="NCBI Taxonomy" id="3122050"/>
    <lineage>
        <taxon>Bacteria</taxon>
        <taxon>Bacillati</taxon>
        <taxon>Actinomycetota</taxon>
        <taxon>Actinomycetes</taxon>
        <taxon>Micrococcales</taxon>
        <taxon>Microbacteriaceae</taxon>
        <taxon>Microbacterium</taxon>
    </lineage>
</organism>
<dbReference type="RefSeq" id="WP_337330935.1">
    <property type="nucleotide sequence ID" value="NZ_JBBDGM010000002.1"/>
</dbReference>
<dbReference type="Proteomes" id="UP001371224">
    <property type="component" value="Unassembled WGS sequence"/>
</dbReference>
<sequence>MSTRTSEEQRLGIPAAPDARALISLPQIAALARVQRPVVSVWRARFASGTDAFPTAVTSRAGQELFDALEIANWLIETSHGKNPDALEDAAAFSSASDDAPVDAEYEETVEALLALRVADGVPLTVGELSSRARRADPDDAAFKREIEALVAGSTLPAFVERMIDAAYSPAGAYGALRAQTASRSADGSAGPIAAAGADFVARLTQSIVSPGSAPLVDAPGALSSGELLATASDRLGDAVELHVPAEARTIRRRLIIHDRAPMLASDLPSAGMPAVWLARLRGDDAAAELAQLEDLLVDLSDRQRLIVVGPDAMLTEPLAGPAAVSREFLLRSGRVRGIVRLPAGLVPSAVRQSLAVWLIGEPQGRAALADRFTVIGDLRGVTLTSARTHDLITDLAASLGTAREALAHAFRFAHFVRTSTLIAAAGSLVAASRPQRAARSDPAETTALIDQKLSDLGNPDLMPALLPSTIAPPPDVLLDEALDAREARLIAGTRLDAAHTNATDGYPVIGRDEVRAQAASNRRIDRVVLALEYPRAQLTLPGDVIVLSGARPAALVDPDGSSIVEYPARILRLLDDALAPEVVAADINALGSAVPLRRWVLRRVSAGQKAVLREALAGIVTARWDAERRASALAELEALVTDAVAAGALADAGPAHQALTSSTTGEQNEGDNHD</sequence>
<reference evidence="2 3" key="1">
    <citation type="submission" date="2024-02" db="EMBL/GenBank/DDBJ databases">
        <authorList>
            <person name="Saticioglu I.B."/>
        </authorList>
    </citation>
    <scope>NUCLEOTIDE SEQUENCE [LARGE SCALE GENOMIC DNA]</scope>
    <source>
        <strain evidence="2 3">Mu-80</strain>
    </source>
</reference>
<feature type="compositionally biased region" description="Polar residues" evidence="1">
    <location>
        <begin position="659"/>
        <end position="668"/>
    </location>
</feature>
<gene>
    <name evidence="2" type="ORF">WDU99_02905</name>
</gene>